<keyword evidence="2" id="KW-1185">Reference proteome</keyword>
<dbReference type="OrthoDB" id="3903267at2759"/>
<evidence type="ECO:0000313" key="1">
    <source>
        <dbReference type="EMBL" id="KAF5670323.1"/>
    </source>
</evidence>
<comment type="caution">
    <text evidence="1">The sequence shown here is derived from an EMBL/GenBank/DDBJ whole genome shotgun (WGS) entry which is preliminary data.</text>
</comment>
<accession>A0A8H5WU24</accession>
<gene>
    <name evidence="1" type="ORF">FHETE_4568</name>
</gene>
<reference evidence="1 2" key="1">
    <citation type="submission" date="2020-05" db="EMBL/GenBank/DDBJ databases">
        <title>Identification and distribution of gene clusters putatively required for synthesis of sphingolipid metabolism inhibitors in phylogenetically diverse species of the filamentous fungus Fusarium.</title>
        <authorList>
            <person name="Kim H.-S."/>
            <person name="Busman M."/>
            <person name="Brown D.W."/>
            <person name="Divon H."/>
            <person name="Uhlig S."/>
            <person name="Proctor R.H."/>
        </authorList>
    </citation>
    <scope>NUCLEOTIDE SEQUENCE [LARGE SCALE GENOMIC DNA]</scope>
    <source>
        <strain evidence="1 2">NRRL 20693</strain>
    </source>
</reference>
<proteinExistence type="predicted"/>
<sequence>MWPPSATSAPPRTPLAFTFEDSDCESEIGLPNYEPMSPVVARLEKMAISHKSEEVEDSFTIDDCSSTEDCISIESKTLYEGGTSPESPIEAFLPRPETPKQDHCPWKSTTKFALRNGRVHTLEQLQVMALEIAEARHNGEFPLTTESTLNADAVAEDYKSLMYLRRIRGDLAAPAPESYIHLREQIALGIQQRQASRQCETRQEVARRVSHYLQAVKHEEQYYHAANTTIQRRAITKPIQLNYVDANEDMCSMVEHTIEHGIADATGPLRMNVGRLKQQGEVFQEQTGLLQQQTGALQKQGAVFQQQTSFLQQQTGALQRQTGALQEHTSVLRKHTGTLEQQIMWQASQQDRFFQQQLKIIEEQDKLFQRQGFSSRKESRFFDKQTGALKKHTGVLEKQTGILEQQNQSMRQNLEFHNASLTHLNNLVEPQVYNNQATAHNLASANQLINNLAEEFPKVIKKALDEAAQKQAHDLFQQAARVHEEALALAKTRSAAQLPVPPIEKVGQKKKFVEGSDGIERGERSSLYRMVCKFKRRRIARE</sequence>
<dbReference type="Proteomes" id="UP000567885">
    <property type="component" value="Unassembled WGS sequence"/>
</dbReference>
<organism evidence="1 2">
    <name type="scientific">Fusarium heterosporum</name>
    <dbReference type="NCBI Taxonomy" id="42747"/>
    <lineage>
        <taxon>Eukaryota</taxon>
        <taxon>Fungi</taxon>
        <taxon>Dikarya</taxon>
        <taxon>Ascomycota</taxon>
        <taxon>Pezizomycotina</taxon>
        <taxon>Sordariomycetes</taxon>
        <taxon>Hypocreomycetidae</taxon>
        <taxon>Hypocreales</taxon>
        <taxon>Nectriaceae</taxon>
        <taxon>Fusarium</taxon>
        <taxon>Fusarium heterosporum species complex</taxon>
    </lineage>
</organism>
<dbReference type="EMBL" id="JAAGWQ010000077">
    <property type="protein sequence ID" value="KAF5670323.1"/>
    <property type="molecule type" value="Genomic_DNA"/>
</dbReference>
<evidence type="ECO:0000313" key="2">
    <source>
        <dbReference type="Proteomes" id="UP000567885"/>
    </source>
</evidence>
<protein>
    <submittedName>
        <fullName evidence="1">Uncharacterized protein</fullName>
    </submittedName>
</protein>
<name>A0A8H5WU24_FUSHE</name>
<dbReference type="AlphaFoldDB" id="A0A8H5WU24"/>